<accession>A0A1C6SSZ3</accession>
<evidence type="ECO:0000313" key="2">
    <source>
        <dbReference type="EMBL" id="SCL32764.1"/>
    </source>
</evidence>
<feature type="compositionally biased region" description="Basic and acidic residues" evidence="1">
    <location>
        <begin position="34"/>
        <end position="44"/>
    </location>
</feature>
<evidence type="ECO:0000256" key="1">
    <source>
        <dbReference type="SAM" id="MobiDB-lite"/>
    </source>
</evidence>
<proteinExistence type="predicted"/>
<protein>
    <submittedName>
        <fullName evidence="2">Uncharacterized protein</fullName>
    </submittedName>
</protein>
<dbReference type="OrthoDB" id="9948612at2"/>
<evidence type="ECO:0000313" key="3">
    <source>
        <dbReference type="Proteomes" id="UP000198959"/>
    </source>
</evidence>
<gene>
    <name evidence="2" type="ORF">GA0074692_3400</name>
</gene>
<dbReference type="RefSeq" id="WP_141725308.1">
    <property type="nucleotide sequence ID" value="NZ_FMHW01000002.1"/>
</dbReference>
<keyword evidence="3" id="KW-1185">Reference proteome</keyword>
<dbReference type="AlphaFoldDB" id="A0A1C6SSZ3"/>
<sequence length="125" mass="13845">MGSAVVAVLLLLVAVGVATAFSRWRRRSGSESSRPGKADPRPGRDNPSLPERWRLRSARWLRRPGEARRPVVPEEVSLICIACQGRGWIDRRERTLTFTGSGFADVENPPTMCETCAGSGRVTRR</sequence>
<dbReference type="EMBL" id="FMHW01000002">
    <property type="protein sequence ID" value="SCL32764.1"/>
    <property type="molecule type" value="Genomic_DNA"/>
</dbReference>
<reference evidence="3" key="1">
    <citation type="submission" date="2016-06" db="EMBL/GenBank/DDBJ databases">
        <authorList>
            <person name="Varghese N."/>
            <person name="Submissions Spin"/>
        </authorList>
    </citation>
    <scope>NUCLEOTIDE SEQUENCE [LARGE SCALE GENOMIC DNA]</scope>
    <source>
        <strain evidence="3">DSM 43817</strain>
    </source>
</reference>
<name>A0A1C6SSZ3_9ACTN</name>
<organism evidence="2 3">
    <name type="scientific">Micromonospora pallida</name>
    <dbReference type="NCBI Taxonomy" id="145854"/>
    <lineage>
        <taxon>Bacteria</taxon>
        <taxon>Bacillati</taxon>
        <taxon>Actinomycetota</taxon>
        <taxon>Actinomycetes</taxon>
        <taxon>Micromonosporales</taxon>
        <taxon>Micromonosporaceae</taxon>
        <taxon>Micromonospora</taxon>
    </lineage>
</organism>
<feature type="region of interest" description="Disordered" evidence="1">
    <location>
        <begin position="24"/>
        <end position="50"/>
    </location>
</feature>
<dbReference type="Proteomes" id="UP000198959">
    <property type="component" value="Unassembled WGS sequence"/>
</dbReference>